<feature type="transmembrane region" description="Helical" evidence="8">
    <location>
        <begin position="66"/>
        <end position="84"/>
    </location>
</feature>
<keyword evidence="5 8" id="KW-0812">Transmembrane</keyword>
<comment type="caution">
    <text evidence="9">The sequence shown here is derived from an EMBL/GenBank/DDBJ whole genome shotgun (WGS) entry which is preliminary data.</text>
</comment>
<keyword evidence="4" id="KW-0997">Cell inner membrane</keyword>
<dbReference type="AlphaFoldDB" id="A0A5C4NA29"/>
<feature type="transmembrane region" description="Helical" evidence="8">
    <location>
        <begin position="300"/>
        <end position="318"/>
    </location>
</feature>
<evidence type="ECO:0000256" key="8">
    <source>
        <dbReference type="SAM" id="Phobius"/>
    </source>
</evidence>
<reference evidence="9 10" key="1">
    <citation type="submission" date="2019-06" db="EMBL/GenBank/DDBJ databases">
        <authorList>
            <person name="Jiang L."/>
        </authorList>
    </citation>
    <scope>NUCLEOTIDE SEQUENCE [LARGE SCALE GENOMIC DNA]</scope>
    <source>
        <strain evidence="9 10">YIM 48858</strain>
    </source>
</reference>
<dbReference type="CDD" id="cd06579">
    <property type="entry name" value="TM_PBP1_transp_AraH_like"/>
    <property type="match status" value="1"/>
</dbReference>
<dbReference type="EMBL" id="VDFV01000066">
    <property type="protein sequence ID" value="TNC61513.1"/>
    <property type="molecule type" value="Genomic_DNA"/>
</dbReference>
<feature type="transmembrane region" description="Helical" evidence="8">
    <location>
        <begin position="90"/>
        <end position="112"/>
    </location>
</feature>
<keyword evidence="3" id="KW-1003">Cell membrane</keyword>
<dbReference type="RefSeq" id="WP_139083670.1">
    <property type="nucleotide sequence ID" value="NZ_VDFV01000066.1"/>
</dbReference>
<name>A0A5C4NA29_9RHOB</name>
<keyword evidence="6 8" id="KW-1133">Transmembrane helix</keyword>
<keyword evidence="7 8" id="KW-0472">Membrane</keyword>
<dbReference type="Pfam" id="PF02653">
    <property type="entry name" value="BPD_transp_2"/>
    <property type="match status" value="1"/>
</dbReference>
<evidence type="ECO:0000256" key="5">
    <source>
        <dbReference type="ARBA" id="ARBA00022692"/>
    </source>
</evidence>
<dbReference type="GO" id="GO:0022857">
    <property type="term" value="F:transmembrane transporter activity"/>
    <property type="evidence" value="ECO:0007669"/>
    <property type="project" value="InterPro"/>
</dbReference>
<feature type="transmembrane region" description="Helical" evidence="8">
    <location>
        <begin position="219"/>
        <end position="243"/>
    </location>
</feature>
<evidence type="ECO:0000256" key="2">
    <source>
        <dbReference type="ARBA" id="ARBA00022448"/>
    </source>
</evidence>
<dbReference type="InterPro" id="IPR001851">
    <property type="entry name" value="ABC_transp_permease"/>
</dbReference>
<evidence type="ECO:0000313" key="9">
    <source>
        <dbReference type="EMBL" id="TNC61513.1"/>
    </source>
</evidence>
<feature type="transmembrane region" description="Helical" evidence="8">
    <location>
        <begin position="39"/>
        <end position="59"/>
    </location>
</feature>
<feature type="transmembrane region" description="Helical" evidence="8">
    <location>
        <begin position="274"/>
        <end position="294"/>
    </location>
</feature>
<proteinExistence type="predicted"/>
<organism evidence="9 10">
    <name type="scientific">Rubellimicrobium roseum</name>
    <dbReference type="NCBI Taxonomy" id="687525"/>
    <lineage>
        <taxon>Bacteria</taxon>
        <taxon>Pseudomonadati</taxon>
        <taxon>Pseudomonadota</taxon>
        <taxon>Alphaproteobacteria</taxon>
        <taxon>Rhodobacterales</taxon>
        <taxon>Roseobacteraceae</taxon>
        <taxon>Rubellimicrobium</taxon>
    </lineage>
</organism>
<dbReference type="GO" id="GO:0005886">
    <property type="term" value="C:plasma membrane"/>
    <property type="evidence" value="ECO:0007669"/>
    <property type="project" value="UniProtKB-SubCell"/>
</dbReference>
<evidence type="ECO:0000256" key="3">
    <source>
        <dbReference type="ARBA" id="ARBA00022475"/>
    </source>
</evidence>
<feature type="transmembrane region" description="Helical" evidence="8">
    <location>
        <begin position="249"/>
        <end position="267"/>
    </location>
</feature>
<sequence length="328" mass="34111">MSWLSRNETLVAGVILAFCVVGAALDPNFLSIPTLMDLLRAGIVLGILAVGVLVVLISGGIDVSTTSLAIVALYVTTLLVQGLAPEMGWPAAFLVAVAVGAALGAVNGVFIAGLGLPTLIVTLGTLSLFRGFLLTFVGDDLISNLPRGLRDFSRAMMIRGENADGSFYSLPWAFAFLVGVVALTWALLYRTMLGRQVFAIGGSMESARRIGIPVRRVQFLVFVYVGALGGLAGIIHAALARVANPQDLLLNQQLSVLAAVVLGGARLEGGTGTLTGTLLGVALIVLVSNSLIVLGIPNTFQSIAIGLLILLGTGLPAWQARRTQRRAA</sequence>
<keyword evidence="10" id="KW-1185">Reference proteome</keyword>
<evidence type="ECO:0000256" key="4">
    <source>
        <dbReference type="ARBA" id="ARBA00022519"/>
    </source>
</evidence>
<dbReference type="PANTHER" id="PTHR32196:SF21">
    <property type="entry name" value="ABC TRANSPORTER PERMEASE PROTEIN YPHD-RELATED"/>
    <property type="match status" value="1"/>
</dbReference>
<feature type="transmembrane region" description="Helical" evidence="8">
    <location>
        <begin position="119"/>
        <end position="137"/>
    </location>
</feature>
<comment type="subcellular location">
    <subcellularLocation>
        <location evidence="1">Cell membrane</location>
        <topology evidence="1">Multi-pass membrane protein</topology>
    </subcellularLocation>
</comment>
<dbReference type="PANTHER" id="PTHR32196">
    <property type="entry name" value="ABC TRANSPORTER PERMEASE PROTEIN YPHD-RELATED-RELATED"/>
    <property type="match status" value="1"/>
</dbReference>
<accession>A0A5C4NA29</accession>
<dbReference type="Proteomes" id="UP000305709">
    <property type="component" value="Unassembled WGS sequence"/>
</dbReference>
<evidence type="ECO:0000256" key="6">
    <source>
        <dbReference type="ARBA" id="ARBA00022989"/>
    </source>
</evidence>
<evidence type="ECO:0000256" key="1">
    <source>
        <dbReference type="ARBA" id="ARBA00004651"/>
    </source>
</evidence>
<feature type="transmembrane region" description="Helical" evidence="8">
    <location>
        <begin position="167"/>
        <end position="188"/>
    </location>
</feature>
<dbReference type="OrthoDB" id="192433at2"/>
<keyword evidence="2" id="KW-0813">Transport</keyword>
<protein>
    <submittedName>
        <fullName evidence="9">ABC transporter permease</fullName>
    </submittedName>
</protein>
<gene>
    <name evidence="9" type="ORF">FHG71_21095</name>
</gene>
<evidence type="ECO:0000256" key="7">
    <source>
        <dbReference type="ARBA" id="ARBA00023136"/>
    </source>
</evidence>
<evidence type="ECO:0000313" key="10">
    <source>
        <dbReference type="Proteomes" id="UP000305709"/>
    </source>
</evidence>